<dbReference type="InterPro" id="IPR036397">
    <property type="entry name" value="RNaseH_sf"/>
</dbReference>
<dbReference type="Pfam" id="PF25787">
    <property type="entry name" value="HTH_SB"/>
    <property type="match status" value="1"/>
</dbReference>
<dbReference type="Gene3D" id="3.30.420.10">
    <property type="entry name" value="Ribonuclease H-like superfamily/Ribonuclease H"/>
    <property type="match status" value="1"/>
</dbReference>
<name>A0A8D0A2J4_SANLU</name>
<evidence type="ECO:0000259" key="1">
    <source>
        <dbReference type="Pfam" id="PF01498"/>
    </source>
</evidence>
<dbReference type="GO" id="GO:0006313">
    <property type="term" value="P:DNA transposition"/>
    <property type="evidence" value="ECO:0007669"/>
    <property type="project" value="InterPro"/>
</dbReference>
<evidence type="ECO:0000259" key="2">
    <source>
        <dbReference type="Pfam" id="PF25787"/>
    </source>
</evidence>
<dbReference type="GO" id="GO:0015074">
    <property type="term" value="P:DNA integration"/>
    <property type="evidence" value="ECO:0007669"/>
    <property type="project" value="InterPro"/>
</dbReference>
<dbReference type="Proteomes" id="UP000694568">
    <property type="component" value="Unplaced"/>
</dbReference>
<dbReference type="PANTHER" id="PTHR23022">
    <property type="entry name" value="TRANSPOSABLE ELEMENT-RELATED"/>
    <property type="match status" value="1"/>
</dbReference>
<sequence length="280" mass="32285">MFRLEISLEFRKKIVEAYDKGEGYKKIAKRFQMPISSVRNVIKKWQSSGTVEVKARSERPRKISDRTARRIVRKASQNPRLTARSIQKDLADTGVVVHHSTIKRYLYKYGLHGRVIRRKRLLRPHHKNQRLKFANEHIDKPDALRKQVLWTDEVKIELFGRNEQRYVWRRKGTEFNEKNLCPAVKHGGGSIMLWGCIAASGTGNISRNSQILWSPNGIYVAPFYIFEEVHVSFGKPAVRQSQSALAAMQCRNLLSHMDKFSCAHLSASLIISLHKTCAFS</sequence>
<dbReference type="Gene3D" id="1.10.10.10">
    <property type="entry name" value="Winged helix-like DNA-binding domain superfamily/Winged helix DNA-binding domain"/>
    <property type="match status" value="1"/>
</dbReference>
<dbReference type="Ensembl" id="ENSSLUT00000051383.1">
    <property type="protein sequence ID" value="ENSSLUP00000049896.1"/>
    <property type="gene ID" value="ENSSLUG00000021764.1"/>
</dbReference>
<reference evidence="3" key="2">
    <citation type="submission" date="2025-09" db="UniProtKB">
        <authorList>
            <consortium name="Ensembl"/>
        </authorList>
    </citation>
    <scope>IDENTIFICATION</scope>
</reference>
<dbReference type="AlphaFoldDB" id="A0A8D0A2J4"/>
<accession>A0A8D0A2J4</accession>
<dbReference type="PANTHER" id="PTHR23022:SF135">
    <property type="entry name" value="SI:DKEY-77F5.3"/>
    <property type="match status" value="1"/>
</dbReference>
<proteinExistence type="predicted"/>
<dbReference type="GO" id="GO:0003677">
    <property type="term" value="F:DNA binding"/>
    <property type="evidence" value="ECO:0007669"/>
    <property type="project" value="InterPro"/>
</dbReference>
<dbReference type="InterPro" id="IPR057667">
    <property type="entry name" value="HTH_SB"/>
</dbReference>
<organism evidence="3 4">
    <name type="scientific">Sander lucioperca</name>
    <name type="common">Pike-perch</name>
    <name type="synonym">Perca lucioperca</name>
    <dbReference type="NCBI Taxonomy" id="283035"/>
    <lineage>
        <taxon>Eukaryota</taxon>
        <taxon>Metazoa</taxon>
        <taxon>Chordata</taxon>
        <taxon>Craniata</taxon>
        <taxon>Vertebrata</taxon>
        <taxon>Euteleostomi</taxon>
        <taxon>Actinopterygii</taxon>
        <taxon>Neopterygii</taxon>
        <taxon>Teleostei</taxon>
        <taxon>Neoteleostei</taxon>
        <taxon>Acanthomorphata</taxon>
        <taxon>Eupercaria</taxon>
        <taxon>Perciformes</taxon>
        <taxon>Percoidei</taxon>
        <taxon>Percidae</taxon>
        <taxon>Luciopercinae</taxon>
        <taxon>Sander</taxon>
    </lineage>
</organism>
<dbReference type="GeneTree" id="ENSGT01140000282498"/>
<dbReference type="SUPFAM" id="SSF46689">
    <property type="entry name" value="Homeodomain-like"/>
    <property type="match status" value="1"/>
</dbReference>
<dbReference type="InterPro" id="IPR002492">
    <property type="entry name" value="Transposase_Tc1-like"/>
</dbReference>
<feature type="domain" description="Sleeping Beauty transposase HTH" evidence="2">
    <location>
        <begin position="5"/>
        <end position="52"/>
    </location>
</feature>
<keyword evidence="4" id="KW-1185">Reference proteome</keyword>
<feature type="domain" description="Transposase Tc1-like" evidence="1">
    <location>
        <begin position="69"/>
        <end position="139"/>
    </location>
</feature>
<dbReference type="InterPro" id="IPR009057">
    <property type="entry name" value="Homeodomain-like_sf"/>
</dbReference>
<protein>
    <recommendedName>
        <fullName evidence="5">Transposase Tc1-like domain-containing protein</fullName>
    </recommendedName>
</protein>
<dbReference type="InterPro" id="IPR052338">
    <property type="entry name" value="Transposase_5"/>
</dbReference>
<dbReference type="Pfam" id="PF01498">
    <property type="entry name" value="HTH_Tnp_Tc3_2"/>
    <property type="match status" value="1"/>
</dbReference>
<dbReference type="InterPro" id="IPR036388">
    <property type="entry name" value="WH-like_DNA-bd_sf"/>
</dbReference>
<evidence type="ECO:0000313" key="3">
    <source>
        <dbReference type="Ensembl" id="ENSSLUP00000049896.1"/>
    </source>
</evidence>
<reference evidence="3" key="1">
    <citation type="submission" date="2025-08" db="UniProtKB">
        <authorList>
            <consortium name="Ensembl"/>
        </authorList>
    </citation>
    <scope>IDENTIFICATION</scope>
</reference>
<evidence type="ECO:0008006" key="5">
    <source>
        <dbReference type="Google" id="ProtNLM"/>
    </source>
</evidence>
<evidence type="ECO:0000313" key="4">
    <source>
        <dbReference type="Proteomes" id="UP000694568"/>
    </source>
</evidence>